<feature type="domain" description="B box-type" evidence="2">
    <location>
        <begin position="16"/>
        <end position="60"/>
    </location>
</feature>
<comment type="caution">
    <text evidence="3">The sequence shown here is derived from an EMBL/GenBank/DDBJ whole genome shotgun (WGS) entry which is preliminary data.</text>
</comment>
<dbReference type="PANTHER" id="PTHR25462">
    <property type="entry name" value="BONUS, ISOFORM C-RELATED"/>
    <property type="match status" value="1"/>
</dbReference>
<keyword evidence="1" id="KW-0863">Zinc-finger</keyword>
<evidence type="ECO:0000313" key="3">
    <source>
        <dbReference type="EMBL" id="CAG2205704.1"/>
    </source>
</evidence>
<keyword evidence="1" id="KW-0862">Zinc</keyword>
<gene>
    <name evidence="3" type="ORF">MEDL_20044</name>
</gene>
<proteinExistence type="predicted"/>
<evidence type="ECO:0000313" key="4">
    <source>
        <dbReference type="Proteomes" id="UP000683360"/>
    </source>
</evidence>
<dbReference type="InterPro" id="IPR000315">
    <property type="entry name" value="Znf_B-box"/>
</dbReference>
<dbReference type="Gene3D" id="3.30.160.60">
    <property type="entry name" value="Classic Zinc Finger"/>
    <property type="match status" value="1"/>
</dbReference>
<dbReference type="EMBL" id="CAJPWZ010001029">
    <property type="protein sequence ID" value="CAG2205704.1"/>
    <property type="molecule type" value="Genomic_DNA"/>
</dbReference>
<dbReference type="InterPro" id="IPR011042">
    <property type="entry name" value="6-blade_b-propeller_TolB-like"/>
</dbReference>
<dbReference type="GO" id="GO:0061630">
    <property type="term" value="F:ubiquitin protein ligase activity"/>
    <property type="evidence" value="ECO:0007669"/>
    <property type="project" value="TreeGrafter"/>
</dbReference>
<dbReference type="SUPFAM" id="SSF63829">
    <property type="entry name" value="Calcium-dependent phosphotriesterase"/>
    <property type="match status" value="1"/>
</dbReference>
<feature type="domain" description="B box-type" evidence="2">
    <location>
        <begin position="79"/>
        <end position="124"/>
    </location>
</feature>
<evidence type="ECO:0000259" key="2">
    <source>
        <dbReference type="PROSITE" id="PS50119"/>
    </source>
</evidence>
<dbReference type="SMART" id="SM00336">
    <property type="entry name" value="BBOX"/>
    <property type="match status" value="3"/>
</dbReference>
<evidence type="ECO:0000256" key="1">
    <source>
        <dbReference type="PROSITE-ProRule" id="PRU00024"/>
    </source>
</evidence>
<dbReference type="AlphaFoldDB" id="A0A8S3R8P0"/>
<dbReference type="PROSITE" id="PS50119">
    <property type="entry name" value="ZF_BBOX"/>
    <property type="match status" value="2"/>
</dbReference>
<protein>
    <recommendedName>
        <fullName evidence="2">B box-type domain-containing protein</fullName>
    </recommendedName>
</protein>
<keyword evidence="4" id="KW-1185">Reference proteome</keyword>
<dbReference type="GO" id="GO:0008270">
    <property type="term" value="F:zinc ion binding"/>
    <property type="evidence" value="ECO:0007669"/>
    <property type="project" value="UniProtKB-KW"/>
</dbReference>
<dbReference type="Gene3D" id="2.120.10.30">
    <property type="entry name" value="TolB, C-terminal domain"/>
    <property type="match status" value="1"/>
</dbReference>
<dbReference type="Proteomes" id="UP000683360">
    <property type="component" value="Unassembled WGS sequence"/>
</dbReference>
<sequence>MGSSPSKSVLRQAQVQILRKCEFCNIDKDINYKCKQCQVYTCNKCGIIHKRSRNHDIIETGSDPPTTVHQRPEYVHQTQLFRKCGYCQNDRNIHYICSQCQTYICLKCSIIHQQLAQNHKINNIKSFHSVKRSQTEATCEIHQKKLVKFCSSCLLKPVCSECILAHKDHHLLSLDDQTLILQGIISKDLAFTSLALTQILKQEFENNLTFKNLMDEFEQREKSMETDNDNYTKLCASMETEQRQIQSNFIHLKTNINHFKQIMKAFQTKLQEALDRNNEDNILKVLVEILSSLPEFHFNILLQEIESFVPRKTIETARSFGIQVQRRRKQSNVNIVLLKSYETNLITIQKIITQNSQTALISDYQSQVLRIMHINDNIITSKDLPIMVRDMSVAPSNEILLNFNKSHALHLFNGEGVKPFLSVTPNKTFICCVNVTKFNEVILGVKDYCDTENLFKVRDESNTKVMIFGMDKKQKQSFEFNSYRQRLFTTPYRITTNINNEILVIDKMSFYHGRVVVLNRKGQVRWIYQGHPKVNSSYRLFDPLGFATTTVGQIIVSDHFPHALHVLSEDGYLLSCKVVKEFGILFPWSLDIDTSGQLWIGCRSEGAKKAKLHITNLSIS</sequence>
<dbReference type="SUPFAM" id="SSF57845">
    <property type="entry name" value="B-box zinc-binding domain"/>
    <property type="match status" value="1"/>
</dbReference>
<accession>A0A8S3R8P0</accession>
<dbReference type="InterPro" id="IPR047153">
    <property type="entry name" value="TRIM45/56/19-like"/>
</dbReference>
<reference evidence="3" key="1">
    <citation type="submission" date="2021-03" db="EMBL/GenBank/DDBJ databases">
        <authorList>
            <person name="Bekaert M."/>
        </authorList>
    </citation>
    <scope>NUCLEOTIDE SEQUENCE</scope>
</reference>
<dbReference type="GO" id="GO:0005654">
    <property type="term" value="C:nucleoplasm"/>
    <property type="evidence" value="ECO:0007669"/>
    <property type="project" value="TreeGrafter"/>
</dbReference>
<dbReference type="OrthoDB" id="10409536at2759"/>
<keyword evidence="1" id="KW-0479">Metal-binding</keyword>
<organism evidence="3 4">
    <name type="scientific">Mytilus edulis</name>
    <name type="common">Blue mussel</name>
    <dbReference type="NCBI Taxonomy" id="6550"/>
    <lineage>
        <taxon>Eukaryota</taxon>
        <taxon>Metazoa</taxon>
        <taxon>Spiralia</taxon>
        <taxon>Lophotrochozoa</taxon>
        <taxon>Mollusca</taxon>
        <taxon>Bivalvia</taxon>
        <taxon>Autobranchia</taxon>
        <taxon>Pteriomorphia</taxon>
        <taxon>Mytilida</taxon>
        <taxon>Mytiloidea</taxon>
        <taxon>Mytilidae</taxon>
        <taxon>Mytilinae</taxon>
        <taxon>Mytilus</taxon>
    </lineage>
</organism>
<name>A0A8S3R8P0_MYTED</name>
<dbReference type="PANTHER" id="PTHR25462:SF296">
    <property type="entry name" value="MEIOTIC P26, ISOFORM F"/>
    <property type="match status" value="1"/>
</dbReference>